<dbReference type="HAMAP" id="MF_02221">
    <property type="entry name" value="CPSase"/>
    <property type="match status" value="1"/>
</dbReference>
<organism evidence="2">
    <name type="scientific">bioreactor metagenome</name>
    <dbReference type="NCBI Taxonomy" id="1076179"/>
    <lineage>
        <taxon>unclassified sequences</taxon>
        <taxon>metagenomes</taxon>
        <taxon>ecological metagenomes</taxon>
    </lineage>
</organism>
<dbReference type="Pfam" id="PF02655">
    <property type="entry name" value="ATP-grasp_3"/>
    <property type="match status" value="1"/>
</dbReference>
<gene>
    <name evidence="2" type="primary">ddl_2</name>
    <name evidence="2" type="ORF">SDC9_08534</name>
</gene>
<dbReference type="SMART" id="SM01209">
    <property type="entry name" value="GARS_A"/>
    <property type="match status" value="1"/>
</dbReference>
<dbReference type="InterPro" id="IPR016185">
    <property type="entry name" value="PreATP-grasp_dom_sf"/>
</dbReference>
<keyword evidence="2" id="KW-0436">Ligase</keyword>
<name>A0A644T7X0_9ZZZZ</name>
<accession>A0A644T7X0</accession>
<dbReference type="SUPFAM" id="SSF52440">
    <property type="entry name" value="PreATP-grasp domain"/>
    <property type="match status" value="1"/>
</dbReference>
<dbReference type="Gene3D" id="3.30.470.20">
    <property type="entry name" value="ATP-grasp fold, B domain"/>
    <property type="match status" value="1"/>
</dbReference>
<dbReference type="PANTHER" id="PTHR23132:SF14">
    <property type="entry name" value="ATP-GRASP DOMAIN-CONTAINING PROTEIN"/>
    <property type="match status" value="1"/>
</dbReference>
<dbReference type="PANTHER" id="PTHR23132">
    <property type="entry name" value="D-ALANINE--D-ALANINE LIGASE"/>
    <property type="match status" value="1"/>
</dbReference>
<dbReference type="GO" id="GO:0005524">
    <property type="term" value="F:ATP binding"/>
    <property type="evidence" value="ECO:0007669"/>
    <property type="project" value="InterPro"/>
</dbReference>
<sequence>MKILFIGARLFDDVDFYLKEKNIESVLTESNPKASNLNLADKYFIVPRGMEEPIEIAKKENVDGIISLIGIDDPLMDVAIAKEYVESKLKIPFIASNTYTVSISSDKIKTKEFFIDNDIDTSRFKVLNSFDFDQSINELKTSQNFVENNCNLENNKLNLPLVLKQRSGQGGRDICVAKNMEDVNEYFSNFDEVLCEEFIEGSEISIEVLCFKNEYIPLVPVYKGETSLDGTHPLNKTRCAPANIVDLDNNYVKKIAYKIAEKLKAEGTIDIDFIFSKNDKKLYALEINTRPSGTRYLTAASTGINPLNKLVDMVSGDFSFINKQIKNYFALEIPIGSFNGKKSDEYPKKFTENSWVVHGPSNYERLTISGESKEKTMNLAKELLGENFHDYNLNIL</sequence>
<dbReference type="InterPro" id="IPR043673">
    <property type="entry name" value="CPSase_Archaea"/>
</dbReference>
<dbReference type="GO" id="GO:0046872">
    <property type="term" value="F:metal ion binding"/>
    <property type="evidence" value="ECO:0007669"/>
    <property type="project" value="InterPro"/>
</dbReference>
<dbReference type="PROSITE" id="PS50975">
    <property type="entry name" value="ATP_GRASP"/>
    <property type="match status" value="1"/>
</dbReference>
<dbReference type="EC" id="6.3.2.4" evidence="2"/>
<feature type="domain" description="ATP-grasp" evidence="1">
    <location>
        <begin position="111"/>
        <end position="315"/>
    </location>
</feature>
<dbReference type="GO" id="GO:0008716">
    <property type="term" value="F:D-alanine-D-alanine ligase activity"/>
    <property type="evidence" value="ECO:0007669"/>
    <property type="project" value="UniProtKB-EC"/>
</dbReference>
<protein>
    <submittedName>
        <fullName evidence="2">D-alanine--D-alanine ligase</fullName>
        <ecNumber evidence="2">6.3.2.4</ecNumber>
    </submittedName>
</protein>
<proteinExistence type="inferred from homology"/>
<evidence type="ECO:0000313" key="2">
    <source>
        <dbReference type="EMBL" id="MPL62914.1"/>
    </source>
</evidence>
<evidence type="ECO:0000259" key="1">
    <source>
        <dbReference type="PROSITE" id="PS50975"/>
    </source>
</evidence>
<reference evidence="2" key="1">
    <citation type="submission" date="2019-08" db="EMBL/GenBank/DDBJ databases">
        <authorList>
            <person name="Kucharzyk K."/>
            <person name="Murdoch R.W."/>
            <person name="Higgins S."/>
            <person name="Loffler F."/>
        </authorList>
    </citation>
    <scope>NUCLEOTIDE SEQUENCE</scope>
</reference>
<dbReference type="AlphaFoldDB" id="A0A644T7X0"/>
<dbReference type="InterPro" id="IPR003806">
    <property type="entry name" value="ATP-grasp_PylC-type"/>
</dbReference>
<comment type="caution">
    <text evidence="2">The sequence shown here is derived from an EMBL/GenBank/DDBJ whole genome shotgun (WGS) entry which is preliminary data.</text>
</comment>
<dbReference type="SUPFAM" id="SSF56059">
    <property type="entry name" value="Glutathione synthetase ATP-binding domain-like"/>
    <property type="match status" value="1"/>
</dbReference>
<dbReference type="InterPro" id="IPR011761">
    <property type="entry name" value="ATP-grasp"/>
</dbReference>
<dbReference type="EMBL" id="VSSQ01000019">
    <property type="protein sequence ID" value="MPL62914.1"/>
    <property type="molecule type" value="Genomic_DNA"/>
</dbReference>
<dbReference type="GO" id="GO:0004087">
    <property type="term" value="F:carbamoyl-phosphate synthase (ammonia) activity"/>
    <property type="evidence" value="ECO:0007669"/>
    <property type="project" value="InterPro"/>
</dbReference>
<dbReference type="Gene3D" id="3.40.50.20">
    <property type="match status" value="1"/>
</dbReference>